<dbReference type="Gene3D" id="2.20.100.10">
    <property type="entry name" value="Thrombospondin type-1 (TSP1) repeat"/>
    <property type="match status" value="1"/>
</dbReference>
<dbReference type="Pfam" id="PF00090">
    <property type="entry name" value="TSP_1"/>
    <property type="match status" value="1"/>
</dbReference>
<feature type="compositionally biased region" description="Basic and acidic residues" evidence="3">
    <location>
        <begin position="993"/>
        <end position="1004"/>
    </location>
</feature>
<dbReference type="InterPro" id="IPR000859">
    <property type="entry name" value="CUB_dom"/>
</dbReference>
<dbReference type="Pfam" id="PF00431">
    <property type="entry name" value="CUB"/>
    <property type="match status" value="1"/>
</dbReference>
<evidence type="ECO:0000259" key="6">
    <source>
        <dbReference type="PROSITE" id="PS01180"/>
    </source>
</evidence>
<dbReference type="SMART" id="SM00209">
    <property type="entry name" value="TSP1"/>
    <property type="match status" value="1"/>
</dbReference>
<dbReference type="InterPro" id="IPR000884">
    <property type="entry name" value="TSP1_rpt"/>
</dbReference>
<dbReference type="PANTHER" id="PTHR16311">
    <property type="entry name" value="THROMBOSPONDIN TYPE I DOMAIN-CONTAINING 1"/>
    <property type="match status" value="1"/>
</dbReference>
<feature type="transmembrane region" description="Helical" evidence="4">
    <location>
        <begin position="612"/>
        <end position="636"/>
    </location>
</feature>
<evidence type="ECO:0000256" key="1">
    <source>
        <dbReference type="ARBA" id="ARBA00023157"/>
    </source>
</evidence>
<evidence type="ECO:0000256" key="4">
    <source>
        <dbReference type="SAM" id="Phobius"/>
    </source>
</evidence>
<name>A0AAR5P4C3_DENPD</name>
<dbReference type="SUPFAM" id="SSF82895">
    <property type="entry name" value="TSP-1 type 1 repeat"/>
    <property type="match status" value="1"/>
</dbReference>
<dbReference type="EnsemblMetazoa" id="XM_019900410.1">
    <property type="protein sequence ID" value="XP_019755969.1"/>
    <property type="gene ID" value="LOC109534664"/>
</dbReference>
<feature type="region of interest" description="Disordered" evidence="3">
    <location>
        <begin position="942"/>
        <end position="1005"/>
    </location>
</feature>
<feature type="transmembrane region" description="Helical" evidence="4">
    <location>
        <begin position="832"/>
        <end position="856"/>
    </location>
</feature>
<keyword evidence="5" id="KW-0732">Signal</keyword>
<feature type="chain" id="PRO_5043624934" description="CUB domain-containing protein" evidence="5">
    <location>
        <begin position="26"/>
        <end position="1258"/>
    </location>
</feature>
<protein>
    <recommendedName>
        <fullName evidence="6">CUB domain-containing protein</fullName>
    </recommendedName>
</protein>
<evidence type="ECO:0000256" key="2">
    <source>
        <dbReference type="PROSITE-ProRule" id="PRU00059"/>
    </source>
</evidence>
<dbReference type="InterPro" id="IPR035914">
    <property type="entry name" value="Sperma_CUB_dom_sf"/>
</dbReference>
<proteinExistence type="predicted"/>
<dbReference type="InterPro" id="IPR036383">
    <property type="entry name" value="TSP1_rpt_sf"/>
</dbReference>
<sequence length="1258" mass="138488">MKKFSGGSVFPLFLLLFHIIDGVDSGQISGLEIIMPPSHVALSGDLHIKIVSSSFLPLVVQVSRLEGSSVHPLTTFPVYPEASALKKNLTLVRVQCGYFSRGGQYYVQIKKQPILSINSSDSETITKVIDVRWPMPQLTVTPENLKTYPENPVTSILTFAKVECLPVQNTPPSALPEFWLELHYCGHSLLNCGDGSSSEQTNKTSHQVLYSEQVRGLPGRRVFIFRCELFGLSGHYSIFLRPTSSDPAIPRTAAYVKVDWSDQFVFNVHAHSIFPCETHNGGVKVLFQYPSCILASGDRVRLFARLRANVASLAPPTTLEYIAEQKVIRGQHTLNFECHLFTERYIEYCFVYVSQSISGAVADVREDCVPTLPVSDQERGEWSPWSQWSPCSSTCVGGIRNRYRLCDSPPPRYGAKFCEGPAVETEKCGAGLGASWECIYSGAISGGNMISAEIPEIQAEVGPFCRCGCVVHLGNAKPKRLLATSSQSCPGRTFWLIQADDDCVIKFRVEQFNLPCGNQWLKIRDGSSLSSALLSDLSGQPGTVPSQVNSTGPNLLLEFYSDDITLGSQVCDGGFLAEASQIRLIKLNISAVQVAHSVSSVIPLAVLKLTSVHIAAIFFLSGLIIATTILGIQYVFRYRKYQVAQLEDQDSLSASSTNLQMSARTQSNATLLSEVISLTRMRPLNMKSRQNKHTRLRESVDCDRDIDEEVALALNPADADDDCVIKFRVEQFNLPCGNQWLKIRDGSSLSSALLSDLSGQPGTVPSQVNSTGPNLLLEFYSDDITLESQVCDGGFLAEASQMRLIKLNISAVQVAHSVSSVIPLAVLKLTSVHIAAIFFLSGLIIATTILGIQYVFRYRKYQVAQLEDQDSLSASSTNLQMSARTQSNATLLSEVISLTRMRPLNMKSRQNKHTRLRESVDCDRDIDEEVALAKDDRSATGSSKTLIAENEVPASTALPTLANPECDDLTPTSSVPTSPRGQWKIIRRSSTLSEKDGSTEKDVYKNQSRRVSNVTLTNGCYSSVASMVSVATIRSTNAKATKDKRNREKLLAGPGGSEFSISAPDNDLEIDYYDYNVVNAGAAPGSYLGMDPAFLVWIPPLDESGEILPHIEVECHEMVDIRPKVYVNPGSNTESPEEESLVPKPRRRSVSESTATSSLMSKKKVKKVIPLVHGNVTQVDNKYLNEARHIIDNRKVAIQMQEFPRKLRPIVPLDMEKETKVEKSPSVNNSILDDIQFADDDEEELDLSELPHVIESKT</sequence>
<keyword evidence="8" id="KW-1185">Reference proteome</keyword>
<feature type="domain" description="CUB" evidence="6">
    <location>
        <begin position="428"/>
        <end position="582"/>
    </location>
</feature>
<keyword evidence="4" id="KW-0812">Transmembrane</keyword>
<dbReference type="PROSITE" id="PS01180">
    <property type="entry name" value="CUB"/>
    <property type="match status" value="1"/>
</dbReference>
<dbReference type="Proteomes" id="UP000019118">
    <property type="component" value="Unassembled WGS sequence"/>
</dbReference>
<dbReference type="PANTHER" id="PTHR16311:SF3">
    <property type="entry name" value="THROMBOSPONDIN TYPE-1 DOMAIN-CONTAINING PROTEIN 1"/>
    <property type="match status" value="1"/>
</dbReference>
<dbReference type="SUPFAM" id="SSF49854">
    <property type="entry name" value="Spermadhesin, CUB domain"/>
    <property type="match status" value="2"/>
</dbReference>
<keyword evidence="4" id="KW-1133">Transmembrane helix</keyword>
<evidence type="ECO:0000313" key="7">
    <source>
        <dbReference type="EnsemblMetazoa" id="XP_019755969.1"/>
    </source>
</evidence>
<dbReference type="PROSITE" id="PS50092">
    <property type="entry name" value="TSP1"/>
    <property type="match status" value="1"/>
</dbReference>
<feature type="signal peptide" evidence="5">
    <location>
        <begin position="1"/>
        <end position="25"/>
    </location>
</feature>
<dbReference type="InterPro" id="IPR038877">
    <property type="entry name" value="THSD1"/>
</dbReference>
<reference evidence="8" key="1">
    <citation type="journal article" date="2013" name="Genome Biol.">
        <title>Draft genome of the mountain pine beetle, Dendroctonus ponderosae Hopkins, a major forest pest.</title>
        <authorList>
            <person name="Keeling C.I."/>
            <person name="Yuen M.M."/>
            <person name="Liao N.Y."/>
            <person name="Docking T.R."/>
            <person name="Chan S.K."/>
            <person name="Taylor G.A."/>
            <person name="Palmquist D.L."/>
            <person name="Jackman S.D."/>
            <person name="Nguyen A."/>
            <person name="Li M."/>
            <person name="Henderson H."/>
            <person name="Janes J.K."/>
            <person name="Zhao Y."/>
            <person name="Pandoh P."/>
            <person name="Moore R."/>
            <person name="Sperling F.A."/>
            <person name="Huber D.P."/>
            <person name="Birol I."/>
            <person name="Jones S.J."/>
            <person name="Bohlmann J."/>
        </authorList>
    </citation>
    <scope>NUCLEOTIDE SEQUENCE</scope>
</reference>
<evidence type="ECO:0000256" key="5">
    <source>
        <dbReference type="SAM" id="SignalP"/>
    </source>
</evidence>
<evidence type="ECO:0000313" key="8">
    <source>
        <dbReference type="Proteomes" id="UP000019118"/>
    </source>
</evidence>
<feature type="region of interest" description="Disordered" evidence="3">
    <location>
        <begin position="1126"/>
        <end position="1159"/>
    </location>
</feature>
<dbReference type="GO" id="GO:0071944">
    <property type="term" value="C:cell periphery"/>
    <property type="evidence" value="ECO:0007669"/>
    <property type="project" value="TreeGrafter"/>
</dbReference>
<comment type="caution">
    <text evidence="2">Lacks conserved residue(s) required for the propagation of feature annotation.</text>
</comment>
<evidence type="ECO:0000256" key="3">
    <source>
        <dbReference type="SAM" id="MobiDB-lite"/>
    </source>
</evidence>
<keyword evidence="4" id="KW-0472">Membrane</keyword>
<dbReference type="AlphaFoldDB" id="A0AAR5P4C3"/>
<keyword evidence="1" id="KW-1015">Disulfide bond</keyword>
<dbReference type="Gene3D" id="2.60.120.290">
    <property type="entry name" value="Spermadhesin, CUB domain"/>
    <property type="match status" value="2"/>
</dbReference>
<feature type="compositionally biased region" description="Polar residues" evidence="3">
    <location>
        <begin position="970"/>
        <end position="980"/>
    </location>
</feature>
<organism evidence="7 8">
    <name type="scientific">Dendroctonus ponderosae</name>
    <name type="common">Mountain pine beetle</name>
    <dbReference type="NCBI Taxonomy" id="77166"/>
    <lineage>
        <taxon>Eukaryota</taxon>
        <taxon>Metazoa</taxon>
        <taxon>Ecdysozoa</taxon>
        <taxon>Arthropoda</taxon>
        <taxon>Hexapoda</taxon>
        <taxon>Insecta</taxon>
        <taxon>Pterygota</taxon>
        <taxon>Neoptera</taxon>
        <taxon>Endopterygota</taxon>
        <taxon>Coleoptera</taxon>
        <taxon>Polyphaga</taxon>
        <taxon>Cucujiformia</taxon>
        <taxon>Curculionidae</taxon>
        <taxon>Scolytinae</taxon>
        <taxon>Dendroctonus</taxon>
    </lineage>
</organism>
<dbReference type="FunFam" id="2.20.100.10:FF:000002">
    <property type="entry name" value="Unc-5 netrin receptor C"/>
    <property type="match status" value="1"/>
</dbReference>
<reference evidence="7" key="2">
    <citation type="submission" date="2024-08" db="UniProtKB">
        <authorList>
            <consortium name="EnsemblMetazoa"/>
        </authorList>
    </citation>
    <scope>IDENTIFICATION</scope>
</reference>
<accession>A0AAR5P4C3</accession>
<dbReference type="PRINTS" id="PR01705">
    <property type="entry name" value="TSP1REPEAT"/>
</dbReference>